<organism evidence="2 3">
    <name type="scientific">Pseudolycoriella hygida</name>
    <dbReference type="NCBI Taxonomy" id="35572"/>
    <lineage>
        <taxon>Eukaryota</taxon>
        <taxon>Metazoa</taxon>
        <taxon>Ecdysozoa</taxon>
        <taxon>Arthropoda</taxon>
        <taxon>Hexapoda</taxon>
        <taxon>Insecta</taxon>
        <taxon>Pterygota</taxon>
        <taxon>Neoptera</taxon>
        <taxon>Endopterygota</taxon>
        <taxon>Diptera</taxon>
        <taxon>Nematocera</taxon>
        <taxon>Sciaroidea</taxon>
        <taxon>Sciaridae</taxon>
        <taxon>Pseudolycoriella</taxon>
    </lineage>
</organism>
<feature type="compositionally biased region" description="Polar residues" evidence="1">
    <location>
        <begin position="361"/>
        <end position="371"/>
    </location>
</feature>
<feature type="region of interest" description="Disordered" evidence="1">
    <location>
        <begin position="361"/>
        <end position="390"/>
    </location>
</feature>
<evidence type="ECO:0000313" key="3">
    <source>
        <dbReference type="Proteomes" id="UP001151699"/>
    </source>
</evidence>
<feature type="region of interest" description="Disordered" evidence="1">
    <location>
        <begin position="265"/>
        <end position="321"/>
    </location>
</feature>
<keyword evidence="3" id="KW-1185">Reference proteome</keyword>
<name>A0A9Q0N2W2_9DIPT</name>
<gene>
    <name evidence="2" type="primary">Nckap5l</name>
    <name evidence="2" type="ORF">Bhyg_07354</name>
</gene>
<sequence length="390" mass="44436">MSFRSSQCGSPTLEKDLKEQLEKYVFSIYRNFFLLFHQMINGRRGIFSMQKVIRSKERKAMQVCRDHKSLQARFLRQEHCLQFLTTENKNLHQRIRTYEGCLDDVMRKVVDAIVAEDHLREEVSMLKNRVRDLEAQNAALSSSPAKGRDEGYCTMSSGQPQPSGHLEDLPEEPEHLLMMAEPTSADMEDWSMSQEELGAVLEEYNNEPDWLWQSSNYLNSTVDSQSESISKLLQTTIEYSDDEEIGCKDFTSDFYRLVNITSGSTRSLHSGADPSDTDESIPNDRYNNSPTPSEAGLAQVSSCSSSDSSEQTAGRLENRMLSDNLRQDVLVLRHKPHQSGTQSMPSTNWRRSNGWRRVSSQYIEPSSNKSSINKDLRIPPPVPARRSFAS</sequence>
<accession>A0A9Q0N2W2</accession>
<protein>
    <submittedName>
        <fullName evidence="2">Nck-associated protein 5-like</fullName>
    </submittedName>
</protein>
<comment type="caution">
    <text evidence="2">The sequence shown here is derived from an EMBL/GenBank/DDBJ whole genome shotgun (WGS) entry which is preliminary data.</text>
</comment>
<dbReference type="EMBL" id="WJQU01000002">
    <property type="protein sequence ID" value="KAJ6642406.1"/>
    <property type="molecule type" value="Genomic_DNA"/>
</dbReference>
<feature type="region of interest" description="Disordered" evidence="1">
    <location>
        <begin position="137"/>
        <end position="169"/>
    </location>
</feature>
<proteinExistence type="predicted"/>
<dbReference type="OrthoDB" id="8930856at2759"/>
<evidence type="ECO:0000256" key="1">
    <source>
        <dbReference type="SAM" id="MobiDB-lite"/>
    </source>
</evidence>
<evidence type="ECO:0000313" key="2">
    <source>
        <dbReference type="EMBL" id="KAJ6642406.1"/>
    </source>
</evidence>
<dbReference type="Proteomes" id="UP001151699">
    <property type="component" value="Chromosome B"/>
</dbReference>
<reference evidence="2" key="1">
    <citation type="submission" date="2022-07" db="EMBL/GenBank/DDBJ databases">
        <authorList>
            <person name="Trinca V."/>
            <person name="Uliana J.V.C."/>
            <person name="Torres T.T."/>
            <person name="Ward R.J."/>
            <person name="Monesi N."/>
        </authorList>
    </citation>
    <scope>NUCLEOTIDE SEQUENCE</scope>
    <source>
        <strain evidence="2">HSMRA1968</strain>
        <tissue evidence="2">Whole embryos</tissue>
    </source>
</reference>
<dbReference type="AlphaFoldDB" id="A0A9Q0N2W2"/>